<dbReference type="EMBL" id="CABIJS010000666">
    <property type="protein sequence ID" value="VUZ54719.1"/>
    <property type="molecule type" value="Genomic_DNA"/>
</dbReference>
<proteinExistence type="predicted"/>
<dbReference type="AlphaFoldDB" id="A0A564Z5W9"/>
<organism evidence="2 3">
    <name type="scientific">Hymenolepis diminuta</name>
    <name type="common">Rat tapeworm</name>
    <dbReference type="NCBI Taxonomy" id="6216"/>
    <lineage>
        <taxon>Eukaryota</taxon>
        <taxon>Metazoa</taxon>
        <taxon>Spiralia</taxon>
        <taxon>Lophotrochozoa</taxon>
        <taxon>Platyhelminthes</taxon>
        <taxon>Cestoda</taxon>
        <taxon>Eucestoda</taxon>
        <taxon>Cyclophyllidea</taxon>
        <taxon>Hymenolepididae</taxon>
        <taxon>Hymenolepis</taxon>
    </lineage>
</organism>
<evidence type="ECO:0000313" key="2">
    <source>
        <dbReference type="EMBL" id="VUZ54719.1"/>
    </source>
</evidence>
<protein>
    <submittedName>
        <fullName evidence="2">Uncharacterized protein</fullName>
    </submittedName>
</protein>
<dbReference type="Proteomes" id="UP000321570">
    <property type="component" value="Unassembled WGS sequence"/>
</dbReference>
<gene>
    <name evidence="2" type="ORF">WMSIL1_LOCUS12797</name>
</gene>
<keyword evidence="1" id="KW-0732">Signal</keyword>
<sequence length="77" mass="9297">MIKLLVIAALIIIFQVPESKADILGYYLQYFGLRDIYIPYINGDIEKIKQYREEKQKAREGLRMHFEKQRRRKHGEL</sequence>
<feature type="chain" id="PRO_5021736664" evidence="1">
    <location>
        <begin position="22"/>
        <end position="77"/>
    </location>
</feature>
<accession>A0A564Z5W9</accession>
<evidence type="ECO:0000256" key="1">
    <source>
        <dbReference type="SAM" id="SignalP"/>
    </source>
</evidence>
<reference evidence="2 3" key="1">
    <citation type="submission" date="2019-07" db="EMBL/GenBank/DDBJ databases">
        <authorList>
            <person name="Jastrzebski P J."/>
            <person name="Paukszto L."/>
            <person name="Jastrzebski P J."/>
        </authorList>
    </citation>
    <scope>NUCLEOTIDE SEQUENCE [LARGE SCALE GENOMIC DNA]</scope>
    <source>
        <strain evidence="2 3">WMS-il1</strain>
    </source>
</reference>
<evidence type="ECO:0000313" key="3">
    <source>
        <dbReference type="Proteomes" id="UP000321570"/>
    </source>
</evidence>
<feature type="signal peptide" evidence="1">
    <location>
        <begin position="1"/>
        <end position="21"/>
    </location>
</feature>
<keyword evidence="3" id="KW-1185">Reference proteome</keyword>
<name>A0A564Z5W9_HYMDI</name>